<accession>A0ACB6YWW8</accession>
<reference evidence="1" key="1">
    <citation type="submission" date="2019-10" db="EMBL/GenBank/DDBJ databases">
        <authorList>
            <consortium name="DOE Joint Genome Institute"/>
            <person name="Kuo A."/>
            <person name="Miyauchi S."/>
            <person name="Kiss E."/>
            <person name="Drula E."/>
            <person name="Kohler A."/>
            <person name="Sanchez-Garcia M."/>
            <person name="Andreopoulos B."/>
            <person name="Barry K.W."/>
            <person name="Bonito G."/>
            <person name="Buee M."/>
            <person name="Carver A."/>
            <person name="Chen C."/>
            <person name="Cichocki N."/>
            <person name="Clum A."/>
            <person name="Culley D."/>
            <person name="Crous P.W."/>
            <person name="Fauchery L."/>
            <person name="Girlanda M."/>
            <person name="Hayes R."/>
            <person name="Keri Z."/>
            <person name="Labutti K."/>
            <person name="Lipzen A."/>
            <person name="Lombard V."/>
            <person name="Magnuson J."/>
            <person name="Maillard F."/>
            <person name="Morin E."/>
            <person name="Murat C."/>
            <person name="Nolan M."/>
            <person name="Ohm R."/>
            <person name="Pangilinan J."/>
            <person name="Pereira M."/>
            <person name="Perotto S."/>
            <person name="Peter M."/>
            <person name="Riley R."/>
            <person name="Sitrit Y."/>
            <person name="Stielow B."/>
            <person name="Szollosi G."/>
            <person name="Zifcakova L."/>
            <person name="Stursova M."/>
            <person name="Spatafora J.W."/>
            <person name="Tedersoo L."/>
            <person name="Vaario L.-M."/>
            <person name="Yamada A."/>
            <person name="Yan M."/>
            <person name="Wang P."/>
            <person name="Xu J."/>
            <person name="Bruns T."/>
            <person name="Baldrian P."/>
            <person name="Vilgalys R."/>
            <person name="Henrissat B."/>
            <person name="Grigoriev I.V."/>
            <person name="Hibbett D."/>
            <person name="Nagy L.G."/>
            <person name="Martin F.M."/>
        </authorList>
    </citation>
    <scope>NUCLEOTIDE SEQUENCE</scope>
    <source>
        <strain evidence="1">P2</strain>
    </source>
</reference>
<dbReference type="Proteomes" id="UP000886501">
    <property type="component" value="Unassembled WGS sequence"/>
</dbReference>
<organism evidence="1 2">
    <name type="scientific">Thelephora ganbajun</name>
    <name type="common">Ganba fungus</name>
    <dbReference type="NCBI Taxonomy" id="370292"/>
    <lineage>
        <taxon>Eukaryota</taxon>
        <taxon>Fungi</taxon>
        <taxon>Dikarya</taxon>
        <taxon>Basidiomycota</taxon>
        <taxon>Agaricomycotina</taxon>
        <taxon>Agaricomycetes</taxon>
        <taxon>Thelephorales</taxon>
        <taxon>Thelephoraceae</taxon>
        <taxon>Thelephora</taxon>
    </lineage>
</organism>
<evidence type="ECO:0000313" key="2">
    <source>
        <dbReference type="Proteomes" id="UP000886501"/>
    </source>
</evidence>
<gene>
    <name evidence="1" type="ORF">BDM02DRAFT_3133459</name>
</gene>
<evidence type="ECO:0000313" key="1">
    <source>
        <dbReference type="EMBL" id="KAF9641931.1"/>
    </source>
</evidence>
<name>A0ACB6YWW8_THEGA</name>
<comment type="caution">
    <text evidence="1">The sequence shown here is derived from an EMBL/GenBank/DDBJ whole genome shotgun (WGS) entry which is preliminary data.</text>
</comment>
<sequence length="404" mass="44045">MLSCGGSQKGCCLLGSVGCGCAATLPETLIGGSTLPSRVNRDGEQKELTLSSYRLVLGEIANNPGLKVDFKILPYSGVSRDPPFSIVCVLGFTSTNNTEGNHPAWWHISGTPAEPPPLTTVPSIEMGKSKRDKTRKYHMEQYRLAWCITYVLLLPELDLTHHGAALGSDRRGGRYAGPCAIRAHREANHQTVDGGDPRLAPDQWMVWLPMVRAQGRKREHNDAAERLRNDIEGPTSFQAYLGMLSSTQTASGQSQEGSTRELSPSRFMPSEPRQVTFSTEVTLFPATDDQEIKMDIINTTPTRRSWNAMLRDQGSKKTKRRHRSSNGNCWVETLSSSGSSGPLSFVHVDVGNTIGGFQSKVHVCAGGASVPVQLSTKTSMMPSPLNQAWQKRSKVPVRAVNLGS</sequence>
<protein>
    <submittedName>
        <fullName evidence="1">Uncharacterized protein</fullName>
    </submittedName>
</protein>
<dbReference type="EMBL" id="MU118900">
    <property type="protein sequence ID" value="KAF9641931.1"/>
    <property type="molecule type" value="Genomic_DNA"/>
</dbReference>
<keyword evidence="2" id="KW-1185">Reference proteome</keyword>
<reference evidence="1" key="2">
    <citation type="journal article" date="2020" name="Nat. Commun.">
        <title>Large-scale genome sequencing of mycorrhizal fungi provides insights into the early evolution of symbiotic traits.</title>
        <authorList>
            <person name="Miyauchi S."/>
            <person name="Kiss E."/>
            <person name="Kuo A."/>
            <person name="Drula E."/>
            <person name="Kohler A."/>
            <person name="Sanchez-Garcia M."/>
            <person name="Morin E."/>
            <person name="Andreopoulos B."/>
            <person name="Barry K.W."/>
            <person name="Bonito G."/>
            <person name="Buee M."/>
            <person name="Carver A."/>
            <person name="Chen C."/>
            <person name="Cichocki N."/>
            <person name="Clum A."/>
            <person name="Culley D."/>
            <person name="Crous P.W."/>
            <person name="Fauchery L."/>
            <person name="Girlanda M."/>
            <person name="Hayes R.D."/>
            <person name="Keri Z."/>
            <person name="LaButti K."/>
            <person name="Lipzen A."/>
            <person name="Lombard V."/>
            <person name="Magnuson J."/>
            <person name="Maillard F."/>
            <person name="Murat C."/>
            <person name="Nolan M."/>
            <person name="Ohm R.A."/>
            <person name="Pangilinan J."/>
            <person name="Pereira M.F."/>
            <person name="Perotto S."/>
            <person name="Peter M."/>
            <person name="Pfister S."/>
            <person name="Riley R."/>
            <person name="Sitrit Y."/>
            <person name="Stielow J.B."/>
            <person name="Szollosi G."/>
            <person name="Zifcakova L."/>
            <person name="Stursova M."/>
            <person name="Spatafora J.W."/>
            <person name="Tedersoo L."/>
            <person name="Vaario L.M."/>
            <person name="Yamada A."/>
            <person name="Yan M."/>
            <person name="Wang P."/>
            <person name="Xu J."/>
            <person name="Bruns T."/>
            <person name="Baldrian P."/>
            <person name="Vilgalys R."/>
            <person name="Dunand C."/>
            <person name="Henrissat B."/>
            <person name="Grigoriev I.V."/>
            <person name="Hibbett D."/>
            <person name="Nagy L.G."/>
            <person name="Martin F.M."/>
        </authorList>
    </citation>
    <scope>NUCLEOTIDE SEQUENCE</scope>
    <source>
        <strain evidence="1">P2</strain>
    </source>
</reference>
<proteinExistence type="predicted"/>